<name>A0A8S1XYH7_PAROT</name>
<keyword evidence="2" id="KW-0812">Transmembrane</keyword>
<feature type="coiled-coil region" evidence="1">
    <location>
        <begin position="457"/>
        <end position="488"/>
    </location>
</feature>
<keyword evidence="4" id="KW-1185">Reference proteome</keyword>
<reference evidence="3" key="1">
    <citation type="submission" date="2021-01" db="EMBL/GenBank/DDBJ databases">
        <authorList>
            <consortium name="Genoscope - CEA"/>
            <person name="William W."/>
        </authorList>
    </citation>
    <scope>NUCLEOTIDE SEQUENCE</scope>
</reference>
<organism evidence="3 4">
    <name type="scientific">Paramecium octaurelia</name>
    <dbReference type="NCBI Taxonomy" id="43137"/>
    <lineage>
        <taxon>Eukaryota</taxon>
        <taxon>Sar</taxon>
        <taxon>Alveolata</taxon>
        <taxon>Ciliophora</taxon>
        <taxon>Intramacronucleata</taxon>
        <taxon>Oligohymenophorea</taxon>
        <taxon>Peniculida</taxon>
        <taxon>Parameciidae</taxon>
        <taxon>Paramecium</taxon>
    </lineage>
</organism>
<dbReference type="AlphaFoldDB" id="A0A8S1XYH7"/>
<gene>
    <name evidence="3" type="ORF">POCTA_138.1.T1380030</name>
</gene>
<protein>
    <recommendedName>
        <fullName evidence="5">Transmembrane protein</fullName>
    </recommendedName>
</protein>
<evidence type="ECO:0008006" key="5">
    <source>
        <dbReference type="Google" id="ProtNLM"/>
    </source>
</evidence>
<accession>A0A8S1XYH7</accession>
<feature type="transmembrane region" description="Helical" evidence="2">
    <location>
        <begin position="527"/>
        <end position="547"/>
    </location>
</feature>
<proteinExistence type="predicted"/>
<dbReference type="Proteomes" id="UP000683925">
    <property type="component" value="Unassembled WGS sequence"/>
</dbReference>
<evidence type="ECO:0000256" key="1">
    <source>
        <dbReference type="SAM" id="Coils"/>
    </source>
</evidence>
<dbReference type="Pfam" id="PF25228">
    <property type="entry name" value="Lips"/>
    <property type="match status" value="1"/>
</dbReference>
<dbReference type="InterPro" id="IPR057435">
    <property type="entry name" value="Lips"/>
</dbReference>
<feature type="transmembrane region" description="Helical" evidence="2">
    <location>
        <begin position="718"/>
        <end position="739"/>
    </location>
</feature>
<dbReference type="PANTHER" id="PTHR37686:SF1">
    <property type="entry name" value="LD36006P"/>
    <property type="match status" value="1"/>
</dbReference>
<keyword evidence="2" id="KW-1133">Transmembrane helix</keyword>
<dbReference type="OrthoDB" id="10003277at2759"/>
<keyword evidence="2" id="KW-0472">Membrane</keyword>
<dbReference type="PANTHER" id="PTHR37686">
    <property type="entry name" value="LD36006P"/>
    <property type="match status" value="1"/>
</dbReference>
<keyword evidence="1" id="KW-0175">Coiled coil</keyword>
<evidence type="ECO:0000313" key="4">
    <source>
        <dbReference type="Proteomes" id="UP000683925"/>
    </source>
</evidence>
<sequence>MLNQQDQFELDFNLSYSLDQNQDFYKLPNQISCNFQGQRTNLNIDSKVKQLPQDVQDSTQQSAIALSQYLKIWDVDHQQIDYFYPFQLPPSSFMGNCQIFPHRPDLLQNEYHQVQDLSNTQISQIFQSGTFEIQSMQFQIPYVWQISSFIVKGRQNITKSYFSDIGMAYHIYKFEKNSIYNERDSMGRECTIRCSIYNIFSKLTLYLSLLIGFRETYIDIDIHQLKNQIEAKRQIELKQSDYYKRQLYEYLQFENNEQSRTAAESQLTKLTLIQSEFRDHQQGLKLSIQNQFDYLVEQFGHNQKFDDHEEQKEYLDNINEQIKLLERDYLKEYGIQVDIQQDVNEQINNATSIAQVKFWQSKLGDELPLVSNINELNECGRALRYYQQLLDNELQQQMEEFEKRLIQDHPIRVKSYHFVAEQRAQYRKQMKTQLKEKYRILLVEDLKKQNIKEVELYLNYLQQKAQLKQELQLLIEKTEKESQRINITIQVTRRCFPPYNIIKTGDYYSLERTRSYSVDSSFPFWKFYLMIVRYFAWTANVTFWLFANGISGPLGIRALVQCNVFYPDVQINERTGVVSRSNYSVTPVVVQMGNVCKGMSRSRREFEASPDTGFFGKNCARFCNYIEVYFFRFLIVGILGVLIFIPALIIANFVISLVLALTAWAWIPIVLIISYLFQLLIFDYDCSERHHWNILSTPIWLPLFFNTFDFIVKGVVNFIWNLLICFIILPISSIFMVIFGHLRYIFRSIYDVLMILFVKCLGRVPATENWLAWKVSGPGISRQYYFTIKNEEALILVAGELEKCILKEYQRRVEEEINGPQKQVQSVMNNFFSVFGASYSFHDRGCDKLIQSLNQQISQRISILPNISNNIRFNESELAIIRMLIKQLIKNQIALKDMKNYIWKHYQVQKGDYNELTSELLKKCFGHQVLSPLEDIDLRFSLQTDENYSISKKISKALEGQVNLNQPTNFVVKSSSVSKKSIIVKQFLEFSGTIQEVWGCQSTYQNWSTLSDKSKRFFINYCLRVNQDA</sequence>
<comment type="caution">
    <text evidence="3">The sequence shown here is derived from an EMBL/GenBank/DDBJ whole genome shotgun (WGS) entry which is preliminary data.</text>
</comment>
<dbReference type="EMBL" id="CAJJDP010000139">
    <property type="protein sequence ID" value="CAD8206436.1"/>
    <property type="molecule type" value="Genomic_DNA"/>
</dbReference>
<evidence type="ECO:0000256" key="2">
    <source>
        <dbReference type="SAM" id="Phobius"/>
    </source>
</evidence>
<feature type="transmembrane region" description="Helical" evidence="2">
    <location>
        <begin position="630"/>
        <end position="655"/>
    </location>
</feature>
<feature type="transmembrane region" description="Helical" evidence="2">
    <location>
        <begin position="661"/>
        <end position="682"/>
    </location>
</feature>
<dbReference type="OMA" id="RECTIRC"/>
<evidence type="ECO:0000313" key="3">
    <source>
        <dbReference type="EMBL" id="CAD8206436.1"/>
    </source>
</evidence>